<dbReference type="EMBL" id="JACYFG010000007">
    <property type="protein sequence ID" value="MBD5779284.1"/>
    <property type="molecule type" value="Genomic_DNA"/>
</dbReference>
<dbReference type="Proteomes" id="UP000622317">
    <property type="component" value="Unassembled WGS sequence"/>
</dbReference>
<dbReference type="InterPro" id="IPR011123">
    <property type="entry name" value="Y_Y_Y"/>
</dbReference>
<accession>A0A927F7H3</accession>
<dbReference type="Gene3D" id="1.10.287.130">
    <property type="match status" value="1"/>
</dbReference>
<dbReference type="InterPro" id="IPR003661">
    <property type="entry name" value="HisK_dim/P_dom"/>
</dbReference>
<dbReference type="PANTHER" id="PTHR43547">
    <property type="entry name" value="TWO-COMPONENT HISTIDINE KINASE"/>
    <property type="match status" value="1"/>
</dbReference>
<dbReference type="Pfam" id="PF07495">
    <property type="entry name" value="Y_Y_Y"/>
    <property type="match status" value="1"/>
</dbReference>
<keyword evidence="5" id="KW-1133">Transmembrane helix</keyword>
<dbReference type="InterPro" id="IPR004358">
    <property type="entry name" value="Sig_transdc_His_kin-like_C"/>
</dbReference>
<comment type="catalytic activity">
    <reaction evidence="1">
        <text>ATP + protein L-histidine = ADP + protein N-phospho-L-histidine.</text>
        <dbReference type="EC" id="2.7.13.3"/>
    </reaction>
</comment>
<dbReference type="EC" id="2.7.13.3" evidence="2"/>
<dbReference type="GO" id="GO:0000155">
    <property type="term" value="F:phosphorelay sensor kinase activity"/>
    <property type="evidence" value="ECO:0007669"/>
    <property type="project" value="InterPro"/>
</dbReference>
<evidence type="ECO:0000313" key="7">
    <source>
        <dbReference type="EMBL" id="MBD5779284.1"/>
    </source>
</evidence>
<evidence type="ECO:0000256" key="4">
    <source>
        <dbReference type="SAM" id="Coils"/>
    </source>
</evidence>
<dbReference type="PROSITE" id="PS50109">
    <property type="entry name" value="HIS_KIN"/>
    <property type="match status" value="1"/>
</dbReference>
<dbReference type="SMART" id="SM00387">
    <property type="entry name" value="HATPase_c"/>
    <property type="match status" value="1"/>
</dbReference>
<sequence length="1108" mass="124304">MGGVLAILEGRAEARRVAPEGLRFDWFEESEGFGSIAVVALHQDSFGFVWIGTREGIYRYDGERFLEFRSDVEEPFRIPQNAVNRFFEDSRGRLWVGMEGGVIHYDYSQERFVEHEVDGFLYSVALFIERGDGRLHILNQNGALLELDDTGRFRELSSGEEDWARCSFVSDAGSVFVGGRFGIRQYSGEFELLRDFDASAILEDEVNTYFTALALGDDGRTLWAGTTRYGVWLLDTETGDYRQLPSNNLDADRVGTILVDERGYVLVGTTAGLSVYSREGEFVRSYQWSRYDPKSIPTGTVYSMLYDRQGNLWVGTSRGGLSIVRNTKAFRSIDSSDAGELSLSKQKVTALYQDSRSRLWVGYHNESLDRLDFEKGESLYFDAHLESPGALGRGTVWDIAETSDGRMWIGSNRGGLSVLEAGASSFIRYRPDESRADWIPGIDVRGILPDGEENLWLNVHGVGIAHFDRERLTFRRYENLGRYWGEDFLLDAEGCLWVGTTEGLSVLLPGANAFVAWPPDGDSELGGELDEHIVCLSEDSRGQLWIGTRKGLKVLSKDRKSVKSYTRADGLPSVSIRSVVESLEGEIWVGTSGGLARFDAQGENFRAFFKGDGLLSNEFTERAAILDNEGFLLMGCEKGIVRFKPESIELNLVPPKVLVTGVNVNGEPVYPKTKQGAILKASPLVSEEVVFPAGVSSFGFRFAALDYISDGRVSYEYRLEGFDEQWVRNGSRSDCSYTNIVPGKYVFRVRASNSDGIRNDEGVSLAVTVLPFFWQTDWFLAGVVAILILAFVYILRLRTAGLARQRALLQVSIDEKTRDLQRALRELELQKAQMEDQNMELLDHRENLEELVEQRTSELVVAKERAEEADRLKTAFLENISHEIRTPMNAIMGFVNILRTSDVDEEEEKEYLSIVEQNGETLTRLIDDIIELSILETSPGELRSEATDIHAFFQKWHAYLAKELQLAEKKGIEAKLSFQGKSKAKVLVALDPVRVGQILKNLLDNAAKFTDEGVVEIRYGLEDQALFFEVSDTGIGIPENKLAEVFTLFRKIRGTQKRLFRGTGLGLAMVKRVVDLIGGEIKLESEEGKGTRVFLRVPVKDLIVEAED</sequence>
<protein>
    <recommendedName>
        <fullName evidence="2">histidine kinase</fullName>
        <ecNumber evidence="2">2.7.13.3</ecNumber>
    </recommendedName>
</protein>
<evidence type="ECO:0000256" key="1">
    <source>
        <dbReference type="ARBA" id="ARBA00000085"/>
    </source>
</evidence>
<dbReference type="Pfam" id="PF00512">
    <property type="entry name" value="HisKA"/>
    <property type="match status" value="1"/>
</dbReference>
<keyword evidence="8" id="KW-1185">Reference proteome</keyword>
<gene>
    <name evidence="7" type="ORF">IEN85_07245</name>
</gene>
<dbReference type="InterPro" id="IPR015943">
    <property type="entry name" value="WD40/YVTN_repeat-like_dom_sf"/>
</dbReference>
<dbReference type="SUPFAM" id="SSF63829">
    <property type="entry name" value="Calcium-dependent phosphotriesterase"/>
    <property type="match status" value="3"/>
</dbReference>
<dbReference type="SUPFAM" id="SSF55874">
    <property type="entry name" value="ATPase domain of HSP90 chaperone/DNA topoisomerase II/histidine kinase"/>
    <property type="match status" value="1"/>
</dbReference>
<dbReference type="PANTHER" id="PTHR43547:SF2">
    <property type="entry name" value="HYBRID SIGNAL TRANSDUCTION HISTIDINE KINASE C"/>
    <property type="match status" value="1"/>
</dbReference>
<dbReference type="AlphaFoldDB" id="A0A927F7H3"/>
<keyword evidence="5" id="KW-0812">Transmembrane</keyword>
<dbReference type="Gene3D" id="3.30.565.10">
    <property type="entry name" value="Histidine kinase-like ATPase, C-terminal domain"/>
    <property type="match status" value="1"/>
</dbReference>
<organism evidence="7 8">
    <name type="scientific">Pelagicoccus enzymogenes</name>
    <dbReference type="NCBI Taxonomy" id="2773457"/>
    <lineage>
        <taxon>Bacteria</taxon>
        <taxon>Pseudomonadati</taxon>
        <taxon>Verrucomicrobiota</taxon>
        <taxon>Opitutia</taxon>
        <taxon>Puniceicoccales</taxon>
        <taxon>Pelagicoccaceae</taxon>
        <taxon>Pelagicoccus</taxon>
    </lineage>
</organism>
<dbReference type="Pfam" id="PF02518">
    <property type="entry name" value="HATPase_c"/>
    <property type="match status" value="1"/>
</dbReference>
<reference evidence="7" key="1">
    <citation type="submission" date="2020-09" db="EMBL/GenBank/DDBJ databases">
        <title>Pelagicoccus enzymogenes sp. nov. with an EPS production, isolated from marine sediment.</title>
        <authorList>
            <person name="Feng X."/>
        </authorList>
    </citation>
    <scope>NUCLEOTIDE SEQUENCE</scope>
    <source>
        <strain evidence="7">NFK12</strain>
    </source>
</reference>
<dbReference type="Gene3D" id="2.130.10.10">
    <property type="entry name" value="YVTN repeat-like/Quinoprotein amine dehydrogenase"/>
    <property type="match status" value="2"/>
</dbReference>
<dbReference type="CDD" id="cd00082">
    <property type="entry name" value="HisKA"/>
    <property type="match status" value="1"/>
</dbReference>
<proteinExistence type="predicted"/>
<keyword evidence="5" id="KW-0472">Membrane</keyword>
<dbReference type="InterPro" id="IPR013783">
    <property type="entry name" value="Ig-like_fold"/>
</dbReference>
<feature type="transmembrane region" description="Helical" evidence="5">
    <location>
        <begin position="778"/>
        <end position="796"/>
    </location>
</feature>
<dbReference type="InterPro" id="IPR003594">
    <property type="entry name" value="HATPase_dom"/>
</dbReference>
<feature type="domain" description="Histidine kinase" evidence="6">
    <location>
        <begin position="879"/>
        <end position="1101"/>
    </location>
</feature>
<evidence type="ECO:0000256" key="3">
    <source>
        <dbReference type="ARBA" id="ARBA00022553"/>
    </source>
</evidence>
<evidence type="ECO:0000259" key="6">
    <source>
        <dbReference type="PROSITE" id="PS50109"/>
    </source>
</evidence>
<dbReference type="RefSeq" id="WP_191616417.1">
    <property type="nucleotide sequence ID" value="NZ_JACYFG010000007.1"/>
</dbReference>
<comment type="caution">
    <text evidence="7">The sequence shown here is derived from an EMBL/GenBank/DDBJ whole genome shotgun (WGS) entry which is preliminary data.</text>
</comment>
<keyword evidence="4" id="KW-0175">Coiled coil</keyword>
<evidence type="ECO:0000313" key="8">
    <source>
        <dbReference type="Proteomes" id="UP000622317"/>
    </source>
</evidence>
<dbReference type="InterPro" id="IPR011110">
    <property type="entry name" value="Reg_prop"/>
</dbReference>
<evidence type="ECO:0000256" key="2">
    <source>
        <dbReference type="ARBA" id="ARBA00012438"/>
    </source>
</evidence>
<dbReference type="PRINTS" id="PR00344">
    <property type="entry name" value="BCTRLSENSOR"/>
</dbReference>
<evidence type="ECO:0000256" key="5">
    <source>
        <dbReference type="SAM" id="Phobius"/>
    </source>
</evidence>
<name>A0A927F7H3_9BACT</name>
<dbReference type="SMART" id="SM00388">
    <property type="entry name" value="HisKA"/>
    <property type="match status" value="1"/>
</dbReference>
<feature type="coiled-coil region" evidence="4">
    <location>
        <begin position="813"/>
        <end position="865"/>
    </location>
</feature>
<dbReference type="InterPro" id="IPR036890">
    <property type="entry name" value="HATPase_C_sf"/>
</dbReference>
<dbReference type="Gene3D" id="2.60.40.10">
    <property type="entry name" value="Immunoglobulins"/>
    <property type="match status" value="1"/>
</dbReference>
<dbReference type="InterPro" id="IPR005467">
    <property type="entry name" value="His_kinase_dom"/>
</dbReference>
<dbReference type="InterPro" id="IPR036097">
    <property type="entry name" value="HisK_dim/P_sf"/>
</dbReference>
<dbReference type="Pfam" id="PF07494">
    <property type="entry name" value="Reg_prop"/>
    <property type="match status" value="4"/>
</dbReference>
<keyword evidence="3" id="KW-0597">Phosphoprotein</keyword>
<dbReference type="SUPFAM" id="SSF47384">
    <property type="entry name" value="Homodimeric domain of signal transducing histidine kinase"/>
    <property type="match status" value="1"/>
</dbReference>